<dbReference type="AlphaFoldDB" id="D2R740"/>
<evidence type="ECO:0000313" key="1">
    <source>
        <dbReference type="EMBL" id="ADB19243.1"/>
    </source>
</evidence>
<dbReference type="STRING" id="530564.Psta_4601"/>
<organism evidence="1 2">
    <name type="scientific">Pirellula staleyi (strain ATCC 27377 / DSM 6068 / ICPB 4128)</name>
    <name type="common">Pirella staleyi</name>
    <dbReference type="NCBI Taxonomy" id="530564"/>
    <lineage>
        <taxon>Bacteria</taxon>
        <taxon>Pseudomonadati</taxon>
        <taxon>Planctomycetota</taxon>
        <taxon>Planctomycetia</taxon>
        <taxon>Pirellulales</taxon>
        <taxon>Pirellulaceae</taxon>
        <taxon>Pirellula</taxon>
    </lineage>
</organism>
<dbReference type="EMBL" id="CP001848">
    <property type="protein sequence ID" value="ADB19243.1"/>
    <property type="molecule type" value="Genomic_DNA"/>
</dbReference>
<gene>
    <name evidence="1" type="ordered locus">Psta_4601</name>
</gene>
<reference evidence="1 2" key="1">
    <citation type="journal article" date="2009" name="Stand. Genomic Sci.">
        <title>Complete genome sequence of Pirellula staleyi type strain (ATCC 27377).</title>
        <authorList>
            <person name="Clum A."/>
            <person name="Tindall B.J."/>
            <person name="Sikorski J."/>
            <person name="Ivanova N."/>
            <person name="Mavrommatis K."/>
            <person name="Lucas S."/>
            <person name="Glavina del Rio T."/>
            <person name="Nolan M."/>
            <person name="Chen F."/>
            <person name="Tice H."/>
            <person name="Pitluck S."/>
            <person name="Cheng J.F."/>
            <person name="Chertkov O."/>
            <person name="Brettin T."/>
            <person name="Han C."/>
            <person name="Detter J.C."/>
            <person name="Kuske C."/>
            <person name="Bruce D."/>
            <person name="Goodwin L."/>
            <person name="Ovchinikova G."/>
            <person name="Pati A."/>
            <person name="Mikhailova N."/>
            <person name="Chen A."/>
            <person name="Palaniappan K."/>
            <person name="Land M."/>
            <person name="Hauser L."/>
            <person name="Chang Y.J."/>
            <person name="Jeffries C.D."/>
            <person name="Chain P."/>
            <person name="Rohde M."/>
            <person name="Goker M."/>
            <person name="Bristow J."/>
            <person name="Eisen J.A."/>
            <person name="Markowitz V."/>
            <person name="Hugenholtz P."/>
            <person name="Kyrpides N.C."/>
            <person name="Klenk H.P."/>
            <person name="Lapidus A."/>
        </authorList>
    </citation>
    <scope>NUCLEOTIDE SEQUENCE [LARGE SCALE GENOMIC DNA]</scope>
    <source>
        <strain evidence="2">ATCC 27377 / DSM 6068 / ICPB 4128</strain>
    </source>
</reference>
<dbReference type="Proteomes" id="UP000001887">
    <property type="component" value="Chromosome"/>
</dbReference>
<accession>D2R740</accession>
<keyword evidence="2" id="KW-1185">Reference proteome</keyword>
<proteinExistence type="predicted"/>
<protein>
    <submittedName>
        <fullName evidence="1">Uncharacterized protein</fullName>
    </submittedName>
</protein>
<dbReference type="HOGENOM" id="CLU_1395214_0_0_0"/>
<name>D2R740_PIRSD</name>
<sequence length="195" mass="21940">MPREPLRDHNSQARSLHCAASLQNTCSLAKDLAVADRLGEKLDSLVTWKDRKDYEQDREAKEKARSEAGWVLPSIRTIVSFVLLAALGGFGVWKYSQSTYAKTSPIRVLVLDPTLKPIPDVEIFAAFSYCRSKTNAEGRAVFELPGHLDESAIECEKSGYISADSNAEKLHQRFAADRLFILRLQTDRERLEAEK</sequence>
<dbReference type="KEGG" id="psl:Psta_4601"/>
<evidence type="ECO:0000313" key="2">
    <source>
        <dbReference type="Proteomes" id="UP000001887"/>
    </source>
</evidence>